<dbReference type="EMBL" id="NCKW01000051">
    <property type="protein sequence ID" value="POM81568.1"/>
    <property type="molecule type" value="Genomic_DNA"/>
</dbReference>
<feature type="region of interest" description="Disordered" evidence="1">
    <location>
        <begin position="1"/>
        <end position="119"/>
    </location>
</feature>
<organism evidence="2 3">
    <name type="scientific">Phytophthora palmivora</name>
    <dbReference type="NCBI Taxonomy" id="4796"/>
    <lineage>
        <taxon>Eukaryota</taxon>
        <taxon>Sar</taxon>
        <taxon>Stramenopiles</taxon>
        <taxon>Oomycota</taxon>
        <taxon>Peronosporomycetes</taxon>
        <taxon>Peronosporales</taxon>
        <taxon>Peronosporaceae</taxon>
        <taxon>Phytophthora</taxon>
    </lineage>
</organism>
<gene>
    <name evidence="2" type="ORF">PHPALM_440</name>
</gene>
<protein>
    <submittedName>
        <fullName evidence="2">Uncharacterized protein</fullName>
    </submittedName>
</protein>
<reference evidence="2 3" key="1">
    <citation type="journal article" date="2017" name="Genome Biol. Evol.">
        <title>Phytophthora megakarya and P. palmivora, closely related causal agents of cacao black pod rot, underwent increases in genome sizes and gene numbers by different mechanisms.</title>
        <authorList>
            <person name="Ali S.S."/>
            <person name="Shao J."/>
            <person name="Lary D.J."/>
            <person name="Kronmiller B."/>
            <person name="Shen D."/>
            <person name="Strem M.D."/>
            <person name="Amoako-Attah I."/>
            <person name="Akrofi A.Y."/>
            <person name="Begoude B.A."/>
            <person name="Ten Hoopen G.M."/>
            <person name="Coulibaly K."/>
            <person name="Kebe B.I."/>
            <person name="Melnick R.L."/>
            <person name="Guiltinan M.J."/>
            <person name="Tyler B.M."/>
            <person name="Meinhardt L.W."/>
            <person name="Bailey B.A."/>
        </authorList>
    </citation>
    <scope>NUCLEOTIDE SEQUENCE [LARGE SCALE GENOMIC DNA]</scope>
    <source>
        <strain evidence="3">sbr112.9</strain>
    </source>
</reference>
<evidence type="ECO:0000256" key="1">
    <source>
        <dbReference type="SAM" id="MobiDB-lite"/>
    </source>
</evidence>
<accession>A0A2P4YUU5</accession>
<dbReference type="OrthoDB" id="127600at2759"/>
<feature type="compositionally biased region" description="Low complexity" evidence="1">
    <location>
        <begin position="105"/>
        <end position="116"/>
    </location>
</feature>
<dbReference type="AlphaFoldDB" id="A0A2P4YUU5"/>
<comment type="caution">
    <text evidence="2">The sequence shown here is derived from an EMBL/GenBank/DDBJ whole genome shotgun (WGS) entry which is preliminary data.</text>
</comment>
<name>A0A2P4YUU5_9STRA</name>
<proteinExistence type="predicted"/>
<feature type="compositionally biased region" description="Basic and acidic residues" evidence="1">
    <location>
        <begin position="1"/>
        <end position="12"/>
    </location>
</feature>
<feature type="compositionally biased region" description="Basic and acidic residues" evidence="1">
    <location>
        <begin position="81"/>
        <end position="101"/>
    </location>
</feature>
<sequence>MKCPKDPGRGDNPRTGATAEPPDPGEGWKQVETQQQPKDNKQNEDLSSDDWMVPETPPSQEENTTRKEPTDPQLDGDLAGEEGKRQREKDENKRSTAKDEQDMGEPQQQTKTTEQEVLPSEMFEAVIREMRGAADEPPREEWKATVAALFKHVHASVNIKEELVPRIKQRYPKPKSDEVDTLYKFFEEVSIASNGTYDDWSNYARTLIQDLYNTNWSLKNIMESMMSKMKWARILPHNQWTAKTRSSLESGEGTRRALETTQPYEEFMFNPRVFSRQDTSRLRTGALAGNRLREGTKDEWKIISGLAEGSIVCRHLPAFIKSVLAPKEQLRLYTTIQRQVEGELVIQLRNGTGVASTRQQTRELKEDIMMAAERFKVNTTMLYQMLNMTKTISYNSVRRSIHFFFFDRQTALKFQLAVVPYKGTVYRVVNVHREDTGSVWDRQLDGGGVRMAVQTEYEVTLYHISRFMDIGRFTAYLQERIAADFELEDTDTCLPNSSTSTTWKLTDNDYSVFTVEILVMSWHDANTRRNY</sequence>
<evidence type="ECO:0000313" key="2">
    <source>
        <dbReference type="EMBL" id="POM81568.1"/>
    </source>
</evidence>
<dbReference type="Proteomes" id="UP000237271">
    <property type="component" value="Unassembled WGS sequence"/>
</dbReference>
<evidence type="ECO:0000313" key="3">
    <source>
        <dbReference type="Proteomes" id="UP000237271"/>
    </source>
</evidence>
<keyword evidence="3" id="KW-1185">Reference proteome</keyword>